<dbReference type="GO" id="GO:0051260">
    <property type="term" value="P:protein homooligomerization"/>
    <property type="evidence" value="ECO:0007669"/>
    <property type="project" value="InterPro"/>
</dbReference>
<dbReference type="SMART" id="SM00157">
    <property type="entry name" value="PRP"/>
    <property type="match status" value="1"/>
</dbReference>
<keyword evidence="7" id="KW-0732">Signal</keyword>
<evidence type="ECO:0000256" key="12">
    <source>
        <dbReference type="ARBA" id="ARBA00023157"/>
    </source>
</evidence>
<evidence type="ECO:0000256" key="10">
    <source>
        <dbReference type="ARBA" id="ARBA00023087"/>
    </source>
</evidence>
<dbReference type="PANTHER" id="PTHR15506">
    <property type="entry name" value="DOPPEL PRION"/>
    <property type="match status" value="1"/>
</dbReference>
<dbReference type="InterPro" id="IPR036924">
    <property type="entry name" value="Prion/Doppel_b-ribbon_dom_sf"/>
</dbReference>
<keyword evidence="19" id="KW-1185">Reference proteome</keyword>
<evidence type="ECO:0000313" key="18">
    <source>
        <dbReference type="EMBL" id="KAJ1091472.1"/>
    </source>
</evidence>
<feature type="transmembrane region" description="Helical" evidence="16">
    <location>
        <begin position="121"/>
        <end position="139"/>
    </location>
</feature>
<evidence type="ECO:0000256" key="11">
    <source>
        <dbReference type="ARBA" id="ARBA00023136"/>
    </source>
</evidence>
<evidence type="ECO:0000256" key="14">
    <source>
        <dbReference type="ARBA" id="ARBA00023288"/>
    </source>
</evidence>
<keyword evidence="8" id="KW-0677">Repeat</keyword>
<protein>
    <recommendedName>
        <fullName evidence="17">Prion/Doppel protein beta-ribbon domain-containing protein</fullName>
    </recommendedName>
</protein>
<evidence type="ECO:0000256" key="6">
    <source>
        <dbReference type="ARBA" id="ARBA00022723"/>
    </source>
</evidence>
<evidence type="ECO:0000256" key="13">
    <source>
        <dbReference type="ARBA" id="ARBA00023180"/>
    </source>
</evidence>
<gene>
    <name evidence="18" type="ORF">NDU88_004596</name>
</gene>
<feature type="region of interest" description="Disordered" evidence="15">
    <location>
        <begin position="141"/>
        <end position="183"/>
    </location>
</feature>
<sequence>MATAKRCKCTRSRARGTTHHERRRGLACPLSWHNSCGRRSRKHDGASKALLNLKDESETAGGRDPRKGLEKSLKHVQDKLLDVLGPLGRLFDTVDDACVLEDEEFGCASVTRSVVMGQRSMICWVLVLIVIIWAETSIAKKGGKSKTGGGWGSNNRNTGGTWTNWNSGTNWNNRGYPNQNYNPSGSNFNKQWKPHKPKPNMKMVAGAAAAGAVAGGIGGFMLGNAVGRMRYQFDNPDDYYYYNQYSGRMPDRVYRPNYIDKRPVTEERFVTDCYNMTATEYIYKNDEGKNSSEVDPVELRVKSQVITQICRSEYRTRNGVQLFFTNPLLVITVLLLLYFVAQ</sequence>
<dbReference type="PANTHER" id="PTHR15506:SF2">
    <property type="entry name" value="MAJOR PRION PROTEIN"/>
    <property type="match status" value="1"/>
</dbReference>
<accession>A0AAV7LM73</accession>
<comment type="caution">
    <text evidence="18">The sequence shown here is derived from an EMBL/GenBank/DDBJ whole genome shotgun (WGS) entry which is preliminary data.</text>
</comment>
<feature type="transmembrane region" description="Helical" evidence="16">
    <location>
        <begin position="203"/>
        <end position="223"/>
    </location>
</feature>
<feature type="compositionally biased region" description="Basic and acidic residues" evidence="15">
    <location>
        <begin position="53"/>
        <end position="68"/>
    </location>
</feature>
<dbReference type="InterPro" id="IPR000817">
    <property type="entry name" value="Prion"/>
</dbReference>
<evidence type="ECO:0000256" key="5">
    <source>
        <dbReference type="ARBA" id="ARBA00022678"/>
    </source>
</evidence>
<reference evidence="18" key="1">
    <citation type="journal article" date="2022" name="bioRxiv">
        <title>Sequencing and chromosome-scale assembly of the giantPleurodeles waltlgenome.</title>
        <authorList>
            <person name="Brown T."/>
            <person name="Elewa A."/>
            <person name="Iarovenko S."/>
            <person name="Subramanian E."/>
            <person name="Araus A.J."/>
            <person name="Petzold A."/>
            <person name="Susuki M."/>
            <person name="Suzuki K.-i.T."/>
            <person name="Hayashi T."/>
            <person name="Toyoda A."/>
            <person name="Oliveira C."/>
            <person name="Osipova E."/>
            <person name="Leigh N.D."/>
            <person name="Simon A."/>
            <person name="Yun M.H."/>
        </authorList>
    </citation>
    <scope>NUCLEOTIDE SEQUENCE</scope>
    <source>
        <strain evidence="18">20211129_DDA</strain>
        <tissue evidence="18">Liver</tissue>
    </source>
</reference>
<keyword evidence="14" id="KW-0449">Lipoprotein</keyword>
<feature type="region of interest" description="Disordered" evidence="15">
    <location>
        <begin position="1"/>
        <end position="20"/>
    </location>
</feature>
<dbReference type="EMBL" id="JANPWB010000015">
    <property type="protein sequence ID" value="KAJ1091472.1"/>
    <property type="molecule type" value="Genomic_DNA"/>
</dbReference>
<keyword evidence="16" id="KW-0812">Transmembrane</keyword>
<keyword evidence="6" id="KW-0479">Metal-binding</keyword>
<feature type="transmembrane region" description="Helical" evidence="16">
    <location>
        <begin position="322"/>
        <end position="341"/>
    </location>
</feature>
<comment type="similarity">
    <text evidence="2">Belongs to the prion family.</text>
</comment>
<organism evidence="18 19">
    <name type="scientific">Pleurodeles waltl</name>
    <name type="common">Iberian ribbed newt</name>
    <dbReference type="NCBI Taxonomy" id="8319"/>
    <lineage>
        <taxon>Eukaryota</taxon>
        <taxon>Metazoa</taxon>
        <taxon>Chordata</taxon>
        <taxon>Craniata</taxon>
        <taxon>Vertebrata</taxon>
        <taxon>Euteleostomi</taxon>
        <taxon>Amphibia</taxon>
        <taxon>Batrachia</taxon>
        <taxon>Caudata</taxon>
        <taxon>Salamandroidea</taxon>
        <taxon>Salamandridae</taxon>
        <taxon>Pleurodelinae</taxon>
        <taxon>Pleurodeles</taxon>
    </lineage>
</organism>
<dbReference type="GO" id="GO:0046872">
    <property type="term" value="F:metal ion binding"/>
    <property type="evidence" value="ECO:0007669"/>
    <property type="project" value="UniProtKB-KW"/>
</dbReference>
<dbReference type="GO" id="GO:0098552">
    <property type="term" value="C:side of membrane"/>
    <property type="evidence" value="ECO:0007669"/>
    <property type="project" value="UniProtKB-KW"/>
</dbReference>
<keyword evidence="5" id="KW-0640">Prion</keyword>
<evidence type="ECO:0000256" key="1">
    <source>
        <dbReference type="ARBA" id="ARBA00004609"/>
    </source>
</evidence>
<name>A0AAV7LM73_PLEWA</name>
<evidence type="ECO:0000256" key="3">
    <source>
        <dbReference type="ARBA" id="ARBA00022475"/>
    </source>
</evidence>
<evidence type="ECO:0000256" key="16">
    <source>
        <dbReference type="SAM" id="Phobius"/>
    </source>
</evidence>
<keyword evidence="3" id="KW-1003">Cell membrane</keyword>
<keyword evidence="12" id="KW-1015">Disulfide bond</keyword>
<evidence type="ECO:0000256" key="9">
    <source>
        <dbReference type="ARBA" id="ARBA00023008"/>
    </source>
</evidence>
<keyword evidence="4" id="KW-0336">GPI-anchor</keyword>
<keyword evidence="9" id="KW-0186">Copper</keyword>
<dbReference type="Pfam" id="PF00377">
    <property type="entry name" value="Prion"/>
    <property type="match status" value="1"/>
</dbReference>
<keyword evidence="11 16" id="KW-0472">Membrane</keyword>
<feature type="domain" description="Prion/Doppel protein beta-ribbon" evidence="17">
    <location>
        <begin position="228"/>
        <end position="340"/>
    </location>
</feature>
<feature type="compositionally biased region" description="Low complexity" evidence="15">
    <location>
        <begin position="153"/>
        <end position="175"/>
    </location>
</feature>
<feature type="region of interest" description="Disordered" evidence="15">
    <location>
        <begin position="36"/>
        <end position="68"/>
    </location>
</feature>
<dbReference type="GO" id="GO:0005886">
    <property type="term" value="C:plasma membrane"/>
    <property type="evidence" value="ECO:0007669"/>
    <property type="project" value="UniProtKB-SubCell"/>
</dbReference>
<keyword evidence="16" id="KW-1133">Transmembrane helix</keyword>
<proteinExistence type="inferred from homology"/>
<keyword evidence="13" id="KW-0325">Glycoprotein</keyword>
<evidence type="ECO:0000313" key="19">
    <source>
        <dbReference type="Proteomes" id="UP001066276"/>
    </source>
</evidence>
<evidence type="ECO:0000259" key="17">
    <source>
        <dbReference type="Pfam" id="PF00377"/>
    </source>
</evidence>
<comment type="subcellular location">
    <subcellularLocation>
        <location evidence="1">Cell membrane</location>
        <topology evidence="1">Lipid-anchor</topology>
        <topology evidence="1">GPI-anchor</topology>
    </subcellularLocation>
</comment>
<evidence type="ECO:0000256" key="2">
    <source>
        <dbReference type="ARBA" id="ARBA00009910"/>
    </source>
</evidence>
<evidence type="ECO:0000256" key="15">
    <source>
        <dbReference type="SAM" id="MobiDB-lite"/>
    </source>
</evidence>
<evidence type="ECO:0000256" key="8">
    <source>
        <dbReference type="ARBA" id="ARBA00022737"/>
    </source>
</evidence>
<dbReference type="InterPro" id="IPR022416">
    <property type="entry name" value="Prion/Doppel_prot_b-ribbon_dom"/>
</dbReference>
<evidence type="ECO:0000256" key="7">
    <source>
        <dbReference type="ARBA" id="ARBA00022729"/>
    </source>
</evidence>
<dbReference type="SUPFAM" id="SSF54098">
    <property type="entry name" value="Prion-like"/>
    <property type="match status" value="1"/>
</dbReference>
<keyword evidence="10" id="KW-0034">Amyloid</keyword>
<dbReference type="AlphaFoldDB" id="A0AAV7LM73"/>
<dbReference type="Gene3D" id="1.10.790.10">
    <property type="entry name" value="Prion/Doppel protein, beta-ribbon domain"/>
    <property type="match status" value="1"/>
</dbReference>
<evidence type="ECO:0000256" key="4">
    <source>
        <dbReference type="ARBA" id="ARBA00022622"/>
    </source>
</evidence>
<dbReference type="Proteomes" id="UP001066276">
    <property type="component" value="Chromosome 11"/>
</dbReference>